<organism evidence="7">
    <name type="scientific">Mesorhizobium sp. WSM2240</name>
    <dbReference type="NCBI Taxonomy" id="3228851"/>
    <lineage>
        <taxon>Bacteria</taxon>
        <taxon>Pseudomonadati</taxon>
        <taxon>Pseudomonadota</taxon>
        <taxon>Alphaproteobacteria</taxon>
        <taxon>Hyphomicrobiales</taxon>
        <taxon>Phyllobacteriaceae</taxon>
        <taxon>Mesorhizobium</taxon>
    </lineage>
</organism>
<dbReference type="EMBL" id="CP159253">
    <property type="protein sequence ID" value="XCG47211.1"/>
    <property type="molecule type" value="Genomic_DNA"/>
</dbReference>
<dbReference type="CDD" id="cd07804">
    <property type="entry name" value="ASKHA_NBD_FGGY_RrXK-like"/>
    <property type="match status" value="1"/>
</dbReference>
<protein>
    <submittedName>
        <fullName evidence="7">FGGY-family carbohydrate kinase</fullName>
        <ecNumber evidence="7">2.7.1.-</ecNumber>
    </submittedName>
</protein>
<evidence type="ECO:0000256" key="2">
    <source>
        <dbReference type="ARBA" id="ARBA00022679"/>
    </source>
</evidence>
<gene>
    <name evidence="7" type="ORF">ABVK50_18165</name>
</gene>
<evidence type="ECO:0000256" key="1">
    <source>
        <dbReference type="ARBA" id="ARBA00009156"/>
    </source>
</evidence>
<dbReference type="GO" id="GO:0016301">
    <property type="term" value="F:kinase activity"/>
    <property type="evidence" value="ECO:0007669"/>
    <property type="project" value="UniProtKB-KW"/>
</dbReference>
<dbReference type="PIRSF" id="PIRSF000538">
    <property type="entry name" value="GlpK"/>
    <property type="match status" value="1"/>
</dbReference>
<feature type="domain" description="Carbohydrate kinase FGGY N-terminal" evidence="5">
    <location>
        <begin position="4"/>
        <end position="248"/>
    </location>
</feature>
<keyword evidence="2 4" id="KW-0808">Transferase</keyword>
<evidence type="ECO:0000259" key="5">
    <source>
        <dbReference type="Pfam" id="PF00370"/>
    </source>
</evidence>
<dbReference type="GO" id="GO:0005975">
    <property type="term" value="P:carbohydrate metabolic process"/>
    <property type="evidence" value="ECO:0007669"/>
    <property type="project" value="InterPro"/>
</dbReference>
<reference evidence="7" key="1">
    <citation type="submission" date="2024-06" db="EMBL/GenBank/DDBJ databases">
        <title>Mesorhizobium karijinii sp. nov., a symbiont of the iconic Swainsona formosa from arid Australia.</title>
        <authorList>
            <person name="Hill Y.J."/>
            <person name="Watkin E.L.J."/>
            <person name="O'Hara G.W."/>
            <person name="Terpolilli J."/>
            <person name="Tye M.L."/>
            <person name="Kohlmeier M.G."/>
        </authorList>
    </citation>
    <scope>NUCLEOTIDE SEQUENCE</scope>
    <source>
        <strain evidence="7">WSM2240</strain>
    </source>
</reference>
<evidence type="ECO:0000259" key="6">
    <source>
        <dbReference type="Pfam" id="PF02782"/>
    </source>
</evidence>
<dbReference type="PANTHER" id="PTHR43095">
    <property type="entry name" value="SUGAR KINASE"/>
    <property type="match status" value="1"/>
</dbReference>
<dbReference type="RefSeq" id="WP_353645238.1">
    <property type="nucleotide sequence ID" value="NZ_CP159253.1"/>
</dbReference>
<dbReference type="PANTHER" id="PTHR43095:SF5">
    <property type="entry name" value="XYLULOSE KINASE"/>
    <property type="match status" value="1"/>
</dbReference>
<dbReference type="AlphaFoldDB" id="A0AAU8CK40"/>
<dbReference type="SUPFAM" id="SSF53067">
    <property type="entry name" value="Actin-like ATPase domain"/>
    <property type="match status" value="2"/>
</dbReference>
<evidence type="ECO:0000313" key="7">
    <source>
        <dbReference type="EMBL" id="XCG47211.1"/>
    </source>
</evidence>
<sequence>MNHYLGIDIGTFESKGVIVDTSGRVVASASKPHKMLVPQPGWAEHRPKQDWWGDFTFICKKMLADSGIAPNSIRAVGASAIGPCMLPVDEDGEALSNAALYGVDTRAAKEIEELDATIGAERILNRCGNALTSQSVGPKILWLKKNRPEIFRKAAKIVTSTTYLVQKLTGQCVIDHYSAANFSPLYLIDQQGWSTELAPGIIETERLPKIMWTTGIAGHVTARAARATGLAKGTPVIAGTIDAAAEALSVGVVRTGDMMVMYGSTIFTIMLSKDRIEDARLWYAPWLFPGEHASMAGLATSGTLTHWFRDQAARDLAPDEAFAKLAREAEASPPGANGLVMLPYFSGERTPIHDPDAKGTIFGLNLTHSRGDLYRALLEGIACGTNHIIETYRDIGHMPRSLLAVGGGTKNRVWSQAVSDISAMAQTVRRKTIGASYGDAFLAALGVGDVRKRDILGWNPEERRIVPQPRHRGIYDRQYRIFKELYARNRDLMAELT</sequence>
<accession>A0AAU8CK40</accession>
<dbReference type="InterPro" id="IPR018485">
    <property type="entry name" value="FGGY_C"/>
</dbReference>
<keyword evidence="3 4" id="KW-0418">Kinase</keyword>
<dbReference type="InterPro" id="IPR000577">
    <property type="entry name" value="Carb_kinase_FGGY"/>
</dbReference>
<dbReference type="Pfam" id="PF02782">
    <property type="entry name" value="FGGY_C"/>
    <property type="match status" value="1"/>
</dbReference>
<dbReference type="InterPro" id="IPR018483">
    <property type="entry name" value="Carb_kinase_FGGY_CS"/>
</dbReference>
<comment type="similarity">
    <text evidence="1 4">Belongs to the FGGY kinase family.</text>
</comment>
<dbReference type="EC" id="2.7.1.-" evidence="7"/>
<proteinExistence type="inferred from homology"/>
<name>A0AAU8CK40_9HYPH</name>
<dbReference type="PROSITE" id="PS00445">
    <property type="entry name" value="FGGY_KINASES_2"/>
    <property type="match status" value="1"/>
</dbReference>
<evidence type="ECO:0000256" key="3">
    <source>
        <dbReference type="ARBA" id="ARBA00022777"/>
    </source>
</evidence>
<dbReference type="Gene3D" id="3.30.420.40">
    <property type="match status" value="2"/>
</dbReference>
<feature type="domain" description="Carbohydrate kinase FGGY C-terminal" evidence="6">
    <location>
        <begin position="259"/>
        <end position="445"/>
    </location>
</feature>
<dbReference type="InterPro" id="IPR050406">
    <property type="entry name" value="FGGY_Carb_Kinase"/>
</dbReference>
<evidence type="ECO:0000256" key="4">
    <source>
        <dbReference type="RuleBase" id="RU003733"/>
    </source>
</evidence>
<dbReference type="GO" id="GO:0016773">
    <property type="term" value="F:phosphotransferase activity, alcohol group as acceptor"/>
    <property type="evidence" value="ECO:0007669"/>
    <property type="project" value="InterPro"/>
</dbReference>
<dbReference type="InterPro" id="IPR018484">
    <property type="entry name" value="FGGY_N"/>
</dbReference>
<dbReference type="Pfam" id="PF00370">
    <property type="entry name" value="FGGY_N"/>
    <property type="match status" value="1"/>
</dbReference>
<dbReference type="InterPro" id="IPR043129">
    <property type="entry name" value="ATPase_NBD"/>
</dbReference>